<comment type="caution">
    <text evidence="3">The sequence shown here is derived from an EMBL/GenBank/DDBJ whole genome shotgun (WGS) entry which is preliminary data.</text>
</comment>
<sequence>GKTSQQACDVSILKSYSSLPSEEIKTTTVKIQLINLILESKYLTQELVKALLEELSTKVARVEEEEMSGNSGIAKNTGDHEAKFLSNQLTRLSQLLNLYTFISSLHTNSTENPFDEETLKKKLCCCLHISRENLNEMLDDFDEDEKLNTVEGKKVVFEKEIFSFTHFLSCWSISSGSGEKTSQVNVVPVHLKEKLSEEKEISLGRFLFGWSYNSNHLKPFGECLCDSGLNGLELFQICILYWQSKEKMNALSTLKFFQLLLILAVFYQPFFDSHYLGLVKPLWATIQEKLRCWNKPLHAYVAALICRGIETNMLFFSHKIDFKALKTEEIPNPLPVINKLFLEIEEFSQGTNIALESNEWEGCTMDITEWNLLLALLNKLKAVEKFYKSLLSHEVARTSHLVDYSVKTLKLKGKGYLSELIAKWFIESSLPIETIINIIKTEEMEREEEEESGREMETQESLLEQLQNLRVHFAESTKFDILLVNLSWELAATWKKSPNELRPLKDCIVALDYLTDAFIMHGVSSMMWETWIVRYVQIAAQLMEKVSRRPIDRLCIKEIGISEFNLETFFSLSKELLEIILQGNTGCELGQPPLLEKDDFWIGVNSSSSLADVSVTQKITSRDLTHLHYQLLSVLILIVKYDMKNVKPYSLFPERDRASFFKPLFSSWKMTSEEGREVVNSSQLAFLTRVVSAIVMSLPDSNISAQTPTPAGLRDAVDLGKSWGVSVDAIRRHYVCELYSRGLDLMAEQALIMIRDGVMIGTQMINIGGKRLHHLLKSSQRSIELTALTTPNVNRWCKNLDIESLRCPDVPVHYTLTMVNKALILITENNPDYYIGSNLARTLRMICESGILPSD</sequence>
<accession>A0A5N5T5A3</accession>
<dbReference type="Proteomes" id="UP000326759">
    <property type="component" value="Unassembled WGS sequence"/>
</dbReference>
<proteinExistence type="predicted"/>
<feature type="domain" description="Rab3GAP regulatory subunit C-terminal" evidence="2">
    <location>
        <begin position="234"/>
        <end position="826"/>
    </location>
</feature>
<protein>
    <submittedName>
        <fullName evidence="3">Rab3 GTPase-activating protein regulatory subunit</fullName>
    </submittedName>
</protein>
<evidence type="ECO:0000259" key="2">
    <source>
        <dbReference type="Pfam" id="PF14656"/>
    </source>
</evidence>
<gene>
    <name evidence="3" type="primary">rbg-2</name>
    <name evidence="3" type="ORF">Anas_10333</name>
</gene>
<evidence type="ECO:0000256" key="1">
    <source>
        <dbReference type="SAM" id="Coils"/>
    </source>
</evidence>
<dbReference type="OrthoDB" id="2019917at2759"/>
<name>A0A5N5T5A3_9CRUS</name>
<reference evidence="3 4" key="1">
    <citation type="journal article" date="2019" name="PLoS Biol.">
        <title>Sex chromosomes control vertical transmission of feminizing Wolbachia symbionts in an isopod.</title>
        <authorList>
            <person name="Becking T."/>
            <person name="Chebbi M.A."/>
            <person name="Giraud I."/>
            <person name="Moumen B."/>
            <person name="Laverre T."/>
            <person name="Caubet Y."/>
            <person name="Peccoud J."/>
            <person name="Gilbert C."/>
            <person name="Cordaux R."/>
        </authorList>
    </citation>
    <scope>NUCLEOTIDE SEQUENCE [LARGE SCALE GENOMIC DNA]</scope>
    <source>
        <strain evidence="3">ANa2</strain>
        <tissue evidence="3">Whole body excluding digestive tract and cuticle</tissue>
    </source>
</reference>
<feature type="coiled-coil region" evidence="1">
    <location>
        <begin position="439"/>
        <end position="469"/>
    </location>
</feature>
<dbReference type="AlphaFoldDB" id="A0A5N5T5A3"/>
<feature type="non-terminal residue" evidence="3">
    <location>
        <position position="1"/>
    </location>
</feature>
<organism evidence="3 4">
    <name type="scientific">Armadillidium nasatum</name>
    <dbReference type="NCBI Taxonomy" id="96803"/>
    <lineage>
        <taxon>Eukaryota</taxon>
        <taxon>Metazoa</taxon>
        <taxon>Ecdysozoa</taxon>
        <taxon>Arthropoda</taxon>
        <taxon>Crustacea</taxon>
        <taxon>Multicrustacea</taxon>
        <taxon>Malacostraca</taxon>
        <taxon>Eumalacostraca</taxon>
        <taxon>Peracarida</taxon>
        <taxon>Isopoda</taxon>
        <taxon>Oniscidea</taxon>
        <taxon>Crinocheta</taxon>
        <taxon>Armadillidiidae</taxon>
        <taxon>Armadillidium</taxon>
    </lineage>
</organism>
<evidence type="ECO:0000313" key="3">
    <source>
        <dbReference type="EMBL" id="KAB7501716.1"/>
    </source>
</evidence>
<evidence type="ECO:0000313" key="4">
    <source>
        <dbReference type="Proteomes" id="UP000326759"/>
    </source>
</evidence>
<dbReference type="EMBL" id="SEYY01009766">
    <property type="protein sequence ID" value="KAB7501716.1"/>
    <property type="molecule type" value="Genomic_DNA"/>
</dbReference>
<dbReference type="InterPro" id="IPR029257">
    <property type="entry name" value="RAB3GAP2_C"/>
</dbReference>
<keyword evidence="1" id="KW-0175">Coiled coil</keyword>
<keyword evidence="4" id="KW-1185">Reference proteome</keyword>
<dbReference type="Pfam" id="PF14656">
    <property type="entry name" value="RAB3GAP2_C"/>
    <property type="match status" value="1"/>
</dbReference>